<dbReference type="Pfam" id="PF05995">
    <property type="entry name" value="CDO_I"/>
    <property type="match status" value="1"/>
</dbReference>
<proteinExistence type="inferred from homology"/>
<comment type="catalytic activity">
    <reaction evidence="9">
        <text>L-cysteine + O2 = 3-sulfino-L-alanine + H(+)</text>
        <dbReference type="Rhea" id="RHEA:20441"/>
        <dbReference type="ChEBI" id="CHEBI:15378"/>
        <dbReference type="ChEBI" id="CHEBI:15379"/>
        <dbReference type="ChEBI" id="CHEBI:35235"/>
        <dbReference type="ChEBI" id="CHEBI:61085"/>
        <dbReference type="EC" id="1.13.11.20"/>
    </reaction>
</comment>
<dbReference type="InterPro" id="IPR010300">
    <property type="entry name" value="CDO_1"/>
</dbReference>
<evidence type="ECO:0000256" key="3">
    <source>
        <dbReference type="ARBA" id="ARBA00022723"/>
    </source>
</evidence>
<keyword evidence="6 8" id="KW-0408">Iron</keyword>
<dbReference type="PANTHER" id="PTHR12918:SF1">
    <property type="entry name" value="CYSTEINE DIOXYGENASE TYPE 1"/>
    <property type="match status" value="1"/>
</dbReference>
<evidence type="ECO:0000313" key="10">
    <source>
        <dbReference type="EMBL" id="ODV92572.1"/>
    </source>
</evidence>
<evidence type="ECO:0000256" key="9">
    <source>
        <dbReference type="RuleBase" id="RU366010"/>
    </source>
</evidence>
<evidence type="ECO:0000256" key="7">
    <source>
        <dbReference type="PIRSR" id="PIRSR610300-50"/>
    </source>
</evidence>
<evidence type="ECO:0000256" key="1">
    <source>
        <dbReference type="ARBA" id="ARBA00006622"/>
    </source>
</evidence>
<dbReference type="OrthoDB" id="543511at2759"/>
<dbReference type="PANTHER" id="PTHR12918">
    <property type="entry name" value="CYSTEINE DIOXYGENASE"/>
    <property type="match status" value="1"/>
</dbReference>
<evidence type="ECO:0000256" key="6">
    <source>
        <dbReference type="ARBA" id="ARBA00023004"/>
    </source>
</evidence>
<evidence type="ECO:0000256" key="8">
    <source>
        <dbReference type="PIRSR" id="PIRSR610300-51"/>
    </source>
</evidence>
<keyword evidence="7" id="KW-0883">Thioether bond</keyword>
<evidence type="ECO:0000256" key="4">
    <source>
        <dbReference type="ARBA" id="ARBA00022964"/>
    </source>
</evidence>
<dbReference type="AlphaFoldDB" id="A0A1E4TLE7"/>
<evidence type="ECO:0000313" key="11">
    <source>
        <dbReference type="Proteomes" id="UP000095023"/>
    </source>
</evidence>
<feature type="cross-link" description="3'-(S-cysteinyl)-tyrosine (Cys-Tyr)" evidence="7">
    <location>
        <begin position="92"/>
        <end position="157"/>
    </location>
</feature>
<gene>
    <name evidence="10" type="ORF">CANCADRAFT_1161</name>
</gene>
<feature type="binding site" evidence="8">
    <location>
        <position position="140"/>
    </location>
    <ligand>
        <name>Fe cation</name>
        <dbReference type="ChEBI" id="CHEBI:24875"/>
        <note>catalytic</note>
    </ligand>
</feature>
<keyword evidence="3 8" id="KW-0479">Metal-binding</keyword>
<feature type="binding site" evidence="8">
    <location>
        <position position="85"/>
    </location>
    <ligand>
        <name>Fe cation</name>
        <dbReference type="ChEBI" id="CHEBI:24875"/>
        <note>catalytic</note>
    </ligand>
</feature>
<dbReference type="CDD" id="cd10548">
    <property type="entry name" value="cupin_CDO"/>
    <property type="match status" value="1"/>
</dbReference>
<dbReference type="Gene3D" id="2.60.120.10">
    <property type="entry name" value="Jelly Rolls"/>
    <property type="match status" value="1"/>
</dbReference>
<feature type="binding site" evidence="8">
    <location>
        <position position="87"/>
    </location>
    <ligand>
        <name>Fe cation</name>
        <dbReference type="ChEBI" id="CHEBI:24875"/>
        <note>catalytic</note>
    </ligand>
</feature>
<dbReference type="InterPro" id="IPR014710">
    <property type="entry name" value="RmlC-like_jellyroll"/>
</dbReference>
<accession>A0A1E4TLE7</accession>
<dbReference type="SUPFAM" id="SSF51182">
    <property type="entry name" value="RmlC-like cupins"/>
    <property type="match status" value="1"/>
</dbReference>
<name>A0A1E4TLE7_9ASCO</name>
<protein>
    <recommendedName>
        <fullName evidence="2 9">Cysteine dioxygenase</fullName>
        <ecNumber evidence="2 9">1.13.11.20</ecNumber>
    </recommendedName>
</protein>
<keyword evidence="4 9" id="KW-0223">Dioxygenase</keyword>
<dbReference type="Proteomes" id="UP000095023">
    <property type="component" value="Unassembled WGS sequence"/>
</dbReference>
<sequence>MGAYKWEQLIKAIGEEIGDAKVPEEINIAAVQKLMESYDSDPNDWEKFAFPDFSRSYTRNGVEDFGGAANLLVLVWSPGRSSYVHDHANAHCLMKVLKGSLTEKRYAFPANTDPNPLEMTKVTPFGVNQVAYISDTIGLHKIHNEDPADFAVSLHLYTPPWAATYGCHVFNETSGKTHHVTLSNLYSDRGRLL</sequence>
<evidence type="ECO:0000256" key="2">
    <source>
        <dbReference type="ARBA" id="ARBA00013133"/>
    </source>
</evidence>
<dbReference type="GO" id="GO:0008198">
    <property type="term" value="F:ferrous iron binding"/>
    <property type="evidence" value="ECO:0007669"/>
    <property type="project" value="TreeGrafter"/>
</dbReference>
<keyword evidence="11" id="KW-1185">Reference proteome</keyword>
<comment type="cofactor">
    <cofactor evidence="9">
        <name>Fe cation</name>
        <dbReference type="ChEBI" id="CHEBI:24875"/>
    </cofactor>
    <text evidence="9">Binds 1 Fe cation per subunit.</text>
</comment>
<dbReference type="GO" id="GO:0017172">
    <property type="term" value="F:cysteine dioxygenase activity"/>
    <property type="evidence" value="ECO:0007669"/>
    <property type="project" value="UniProtKB-UniRule"/>
</dbReference>
<organism evidence="10 11">
    <name type="scientific">Tortispora caseinolytica NRRL Y-17796</name>
    <dbReference type="NCBI Taxonomy" id="767744"/>
    <lineage>
        <taxon>Eukaryota</taxon>
        <taxon>Fungi</taxon>
        <taxon>Dikarya</taxon>
        <taxon>Ascomycota</taxon>
        <taxon>Saccharomycotina</taxon>
        <taxon>Trigonopsidomycetes</taxon>
        <taxon>Trigonopsidales</taxon>
        <taxon>Trigonopsidaceae</taxon>
        <taxon>Tortispora</taxon>
    </lineage>
</organism>
<evidence type="ECO:0000256" key="5">
    <source>
        <dbReference type="ARBA" id="ARBA00023002"/>
    </source>
</evidence>
<keyword evidence="5 9" id="KW-0560">Oxidoreductase</keyword>
<reference evidence="11" key="1">
    <citation type="submission" date="2016-02" db="EMBL/GenBank/DDBJ databases">
        <title>Comparative genomics of biotechnologically important yeasts.</title>
        <authorList>
            <consortium name="DOE Joint Genome Institute"/>
            <person name="Riley R."/>
            <person name="Haridas S."/>
            <person name="Wolfe K.H."/>
            <person name="Lopes M.R."/>
            <person name="Hittinger C.T."/>
            <person name="Goker M."/>
            <person name="Salamov A."/>
            <person name="Wisecaver J."/>
            <person name="Long T.M."/>
            <person name="Aerts A.L."/>
            <person name="Barry K."/>
            <person name="Choi C."/>
            <person name="Clum A."/>
            <person name="Coughlan A.Y."/>
            <person name="Deshpande S."/>
            <person name="Douglass A.P."/>
            <person name="Hanson S.J."/>
            <person name="Klenk H.-P."/>
            <person name="Labutti K."/>
            <person name="Lapidus A."/>
            <person name="Lindquist E."/>
            <person name="Lipzen A."/>
            <person name="Meier-Kolthoff J.P."/>
            <person name="Ohm R.A."/>
            <person name="Otillar R.P."/>
            <person name="Pangilinan J."/>
            <person name="Peng Y."/>
            <person name="Rokas A."/>
            <person name="Rosa C.A."/>
            <person name="Scheuner C."/>
            <person name="Sibirny A.A."/>
            <person name="Slot J.C."/>
            <person name="Stielow J.B."/>
            <person name="Sun H."/>
            <person name="Kurtzman C.P."/>
            <person name="Blackwell M."/>
            <person name="Jeffries T.W."/>
            <person name="Grigoriev I.V."/>
        </authorList>
    </citation>
    <scope>NUCLEOTIDE SEQUENCE [LARGE SCALE GENOMIC DNA]</scope>
    <source>
        <strain evidence="11">NRRL Y-17796</strain>
    </source>
</reference>
<dbReference type="EMBL" id="KV453841">
    <property type="protein sequence ID" value="ODV92572.1"/>
    <property type="molecule type" value="Genomic_DNA"/>
</dbReference>
<dbReference type="GO" id="GO:0019448">
    <property type="term" value="P:L-cysteine catabolic process"/>
    <property type="evidence" value="ECO:0007669"/>
    <property type="project" value="TreeGrafter"/>
</dbReference>
<comment type="similarity">
    <text evidence="1 9">Belongs to the cysteine dioxygenase family.</text>
</comment>
<dbReference type="EC" id="1.13.11.20" evidence="2 9"/>
<dbReference type="InterPro" id="IPR011051">
    <property type="entry name" value="RmlC_Cupin_sf"/>
</dbReference>